<name>A0A380ZZF2_9FLAO</name>
<dbReference type="Gene3D" id="3.30.1490.20">
    <property type="entry name" value="ATP-grasp fold, A domain"/>
    <property type="match status" value="1"/>
</dbReference>
<dbReference type="GO" id="GO:0005737">
    <property type="term" value="C:cytoplasm"/>
    <property type="evidence" value="ECO:0007669"/>
    <property type="project" value="TreeGrafter"/>
</dbReference>
<organism evidence="1 2">
    <name type="scientific">Bergeyella zoohelcum</name>
    <dbReference type="NCBI Taxonomy" id="1015"/>
    <lineage>
        <taxon>Bacteria</taxon>
        <taxon>Pseudomonadati</taxon>
        <taxon>Bacteroidota</taxon>
        <taxon>Flavobacteriia</taxon>
        <taxon>Flavobacteriales</taxon>
        <taxon>Weeksellaceae</taxon>
        <taxon>Bergeyella</taxon>
    </lineage>
</organism>
<dbReference type="AlphaFoldDB" id="A0A380ZZF2"/>
<dbReference type="SUPFAM" id="SSF56059">
    <property type="entry name" value="Glutathione synthetase ATP-binding domain-like"/>
    <property type="match status" value="1"/>
</dbReference>
<accession>A0A380ZZF2</accession>
<evidence type="ECO:0000313" key="2">
    <source>
        <dbReference type="Proteomes" id="UP000255515"/>
    </source>
</evidence>
<proteinExistence type="predicted"/>
<dbReference type="PANTHER" id="PTHR21621:SF0">
    <property type="entry name" value="BETA-CITRYLGLUTAMATE SYNTHASE B-RELATED"/>
    <property type="match status" value="1"/>
</dbReference>
<dbReference type="GO" id="GO:0005524">
    <property type="term" value="F:ATP binding"/>
    <property type="evidence" value="ECO:0007669"/>
    <property type="project" value="InterPro"/>
</dbReference>
<dbReference type="GO" id="GO:0009432">
    <property type="term" value="P:SOS response"/>
    <property type="evidence" value="ECO:0007669"/>
    <property type="project" value="TreeGrafter"/>
</dbReference>
<dbReference type="Proteomes" id="UP000255515">
    <property type="component" value="Unassembled WGS sequence"/>
</dbReference>
<sequence length="345" mass="39972">MKIAILYDKNEKQHTTSWSVIWKAYCDQNGLQYTIINPYKNGVIQELLDYDIILWHYSNYIHKDLLMAKNILNTLEFHGKKVFPSFNDAWHFDDKLAETYLLESINAPMPKSFYYYEMKSLEEDLKACKLAFPIIAKLRNGSGSHNVKKIDNAEELRQYAKTMFSKGLSAAPSLLFKASSNIKSSKNIKTFINRAKRIPEFLKSLSNAKKFNREVGYVYLQEFIPNDGFDIKITVVGDKLSYFVRNIREDDFRASGGGDFYYDREKITKNIIDSAFETSHKLGFQCMGYDYVVDRRTGEGKIVEISYGFSHLAVLEAKGYFDKQGIWHDESMNVPFEIIKNLIAK</sequence>
<dbReference type="GO" id="GO:0018169">
    <property type="term" value="F:ribosomal S6-glutamic acid ligase activity"/>
    <property type="evidence" value="ECO:0007669"/>
    <property type="project" value="TreeGrafter"/>
</dbReference>
<dbReference type="EMBL" id="UFTJ01000003">
    <property type="protein sequence ID" value="SUV52920.1"/>
    <property type="molecule type" value="Genomic_DNA"/>
</dbReference>
<evidence type="ECO:0000313" key="1">
    <source>
        <dbReference type="EMBL" id="SUV52920.1"/>
    </source>
</evidence>
<gene>
    <name evidence="1" type="ORF">NCTC11661_02067</name>
</gene>
<protein>
    <submittedName>
        <fullName evidence="1">Carbamoyl phosphate synthase-like protein</fullName>
    </submittedName>
</protein>
<dbReference type="InterPro" id="IPR013815">
    <property type="entry name" value="ATP_grasp_subdomain_1"/>
</dbReference>
<reference evidence="1 2" key="1">
    <citation type="submission" date="2018-06" db="EMBL/GenBank/DDBJ databases">
        <authorList>
            <consortium name="Pathogen Informatics"/>
            <person name="Doyle S."/>
        </authorList>
    </citation>
    <scope>NUCLEOTIDE SEQUENCE [LARGE SCALE GENOMIC DNA]</scope>
    <source>
        <strain evidence="1 2">NCTC11661</strain>
    </source>
</reference>
<dbReference type="PANTHER" id="PTHR21621">
    <property type="entry name" value="RIBOSOMAL PROTEIN S6 MODIFICATION PROTEIN"/>
    <property type="match status" value="1"/>
</dbReference>
<dbReference type="RefSeq" id="WP_002687878.1">
    <property type="nucleotide sequence ID" value="NZ_UFTJ01000003.1"/>
</dbReference>